<dbReference type="FunFam" id="3.30.70.330:FF:000003">
    <property type="entry name" value="Polyadenylate-binding protein"/>
    <property type="match status" value="1"/>
</dbReference>
<dbReference type="Proteomes" id="UP000005207">
    <property type="component" value="Linkage group LG22"/>
</dbReference>
<dbReference type="GO" id="GO:0005737">
    <property type="term" value="C:cytoplasm"/>
    <property type="evidence" value="ECO:0007669"/>
    <property type="project" value="UniProtKB-SubCell"/>
</dbReference>
<dbReference type="CDD" id="cd12379">
    <property type="entry name" value="RRM2_I_PABPs"/>
    <property type="match status" value="1"/>
</dbReference>
<dbReference type="Ensembl" id="ENSONIT00000054977.1">
    <property type="protein sequence ID" value="ENSONIP00000064580.1"/>
    <property type="gene ID" value="ENSONIG00000002717.2"/>
</dbReference>
<keyword evidence="11" id="KW-1185">Reference proteome</keyword>
<dbReference type="SUPFAM" id="SSF54928">
    <property type="entry name" value="RNA-binding domain, RBD"/>
    <property type="match status" value="2"/>
</dbReference>
<comment type="similarity">
    <text evidence="2 7">Belongs to the polyadenylate-binding protein type-1 family.</text>
</comment>
<keyword evidence="5 6" id="KW-0694">RNA-binding</keyword>
<evidence type="ECO:0000313" key="11">
    <source>
        <dbReference type="Proteomes" id="UP000005207"/>
    </source>
</evidence>
<dbReference type="Pfam" id="PF00658">
    <property type="entry name" value="MLLE"/>
    <property type="match status" value="1"/>
</dbReference>
<reference evidence="10" key="3">
    <citation type="submission" date="2025-09" db="UniProtKB">
        <authorList>
            <consortium name="Ensembl"/>
        </authorList>
    </citation>
    <scope>IDENTIFICATION</scope>
</reference>
<dbReference type="GeneTree" id="ENSGT00940000160311"/>
<feature type="domain" description="RRM" evidence="8">
    <location>
        <begin position="276"/>
        <end position="352"/>
    </location>
</feature>
<evidence type="ECO:0000256" key="1">
    <source>
        <dbReference type="ARBA" id="ARBA00004496"/>
    </source>
</evidence>
<evidence type="ECO:0000259" key="8">
    <source>
        <dbReference type="PROSITE" id="PS50102"/>
    </source>
</evidence>
<proteinExistence type="inferred from homology"/>
<evidence type="ECO:0000256" key="6">
    <source>
        <dbReference type="PROSITE-ProRule" id="PRU00176"/>
    </source>
</evidence>
<dbReference type="Gene3D" id="1.10.1900.10">
    <property type="entry name" value="c-terminal domain of poly(a) binding protein"/>
    <property type="match status" value="1"/>
</dbReference>
<evidence type="ECO:0000256" key="5">
    <source>
        <dbReference type="ARBA" id="ARBA00022884"/>
    </source>
</evidence>
<dbReference type="CDD" id="cd12378">
    <property type="entry name" value="RRM1_I_PABPs"/>
    <property type="match status" value="1"/>
</dbReference>
<dbReference type="AlphaFoldDB" id="A0A669DUR8"/>
<organism evidence="10 11">
    <name type="scientific">Oreochromis niloticus</name>
    <name type="common">Nile tilapia</name>
    <name type="synonym">Tilapia nilotica</name>
    <dbReference type="NCBI Taxonomy" id="8128"/>
    <lineage>
        <taxon>Eukaryota</taxon>
        <taxon>Metazoa</taxon>
        <taxon>Chordata</taxon>
        <taxon>Craniata</taxon>
        <taxon>Vertebrata</taxon>
        <taxon>Euteleostomi</taxon>
        <taxon>Actinopterygii</taxon>
        <taxon>Neopterygii</taxon>
        <taxon>Teleostei</taxon>
        <taxon>Neoteleostei</taxon>
        <taxon>Acanthomorphata</taxon>
        <taxon>Ovalentaria</taxon>
        <taxon>Cichlomorphae</taxon>
        <taxon>Cichliformes</taxon>
        <taxon>Cichlidae</taxon>
        <taxon>African cichlids</taxon>
        <taxon>Pseudocrenilabrinae</taxon>
        <taxon>Oreochromini</taxon>
        <taxon>Oreochromis</taxon>
    </lineage>
</organism>
<dbReference type="PROSITE" id="PS50102">
    <property type="entry name" value="RRM"/>
    <property type="match status" value="4"/>
</dbReference>
<evidence type="ECO:0000256" key="2">
    <source>
        <dbReference type="ARBA" id="ARBA00008557"/>
    </source>
</evidence>
<sequence length="593" mass="66158">MNPSAPSYPMASLYVGDLHQDVTEAMLYEKFSPAGAILSIRVCRDMITRRSLGYAYVNFQQPADAERALDTMNFDVIKGQPVRIMWSQRDPSLRKSGVGNIFIKNLDKSIDNKALYDTFSAFGNILSCKVVCDENGSKGYGFVHFETQEAAERAIEKMNGMLLNDRKVFVGRFKSRKEREAELGARAKEFTNVYIKNFGDEMDDEKLRELFSKYENVDKLDLISCFLQAVDEMNGKEMNGKLMYVGRAQKKVERQTELKRKFEQMKQDRMTRYQGVNLYVKNLDDGIDDERLRKEFSPFGTITSAKVMMEGGRSKGFGFVCFSSPEEATKAVTEMNGRIVATKPLYVALAQRKEERQAHLTNQYMQRMASVRAVPNPVINPYQAAPPSGYFMAAIPRPRTVPLTTQLLARWPSSAQAHAGPPKMFDHIIIFNAHPFCSPPPSGTQTMGPRPATAAAAAATPVRGVPQYKYAAGVRNPQQHMNTQPQVTMQQPAVHVQGQEPLTASMLAAAPPQEQKQMLGERLFPLIQNMHPSLAGKITGMLLEIDNSELLHMLESPESLRSKVDEAVAVLQAHQAKEAAQKTVTNSAGVPSV</sequence>
<dbReference type="InterPro" id="IPR003954">
    <property type="entry name" value="RRM_euk-type"/>
</dbReference>
<feature type="domain" description="RRM" evidence="8">
    <location>
        <begin position="99"/>
        <end position="175"/>
    </location>
</feature>
<evidence type="ECO:0000313" key="10">
    <source>
        <dbReference type="Ensembl" id="ENSONIP00000064580.1"/>
    </source>
</evidence>
<gene>
    <name evidence="10" type="primary">LOC100712541</name>
</gene>
<feature type="domain" description="PABC" evidence="9">
    <location>
        <begin position="499"/>
        <end position="576"/>
    </location>
</feature>
<evidence type="ECO:0000256" key="7">
    <source>
        <dbReference type="RuleBase" id="RU362004"/>
    </source>
</evidence>
<name>A0A669DUR8_ORENI</name>
<dbReference type="Gene3D" id="3.30.70.330">
    <property type="match status" value="4"/>
</dbReference>
<dbReference type="InterPro" id="IPR034364">
    <property type="entry name" value="PABP_RRM1"/>
</dbReference>
<accession>A0A669DUR8</accession>
<keyword evidence="3 7" id="KW-0963">Cytoplasm</keyword>
<reference evidence="10" key="2">
    <citation type="submission" date="2025-08" db="UniProtKB">
        <authorList>
            <consortium name="Ensembl"/>
        </authorList>
    </citation>
    <scope>IDENTIFICATION</scope>
</reference>
<dbReference type="InterPro" id="IPR012677">
    <property type="entry name" value="Nucleotide-bd_a/b_plait_sf"/>
</dbReference>
<dbReference type="NCBIfam" id="TIGR01628">
    <property type="entry name" value="PABP-1234"/>
    <property type="match status" value="1"/>
</dbReference>
<dbReference type="InterPro" id="IPR035979">
    <property type="entry name" value="RBD_domain_sf"/>
</dbReference>
<feature type="domain" description="RRM" evidence="8">
    <location>
        <begin position="11"/>
        <end position="89"/>
    </location>
</feature>
<comment type="function">
    <text evidence="7">Binds the poly(A) tail of mRNA.</text>
</comment>
<dbReference type="CDD" id="cd12381">
    <property type="entry name" value="RRM4_I_PABPs"/>
    <property type="match status" value="1"/>
</dbReference>
<dbReference type="SMART" id="SM00517">
    <property type="entry name" value="PolyA"/>
    <property type="match status" value="1"/>
</dbReference>
<reference evidence="11" key="1">
    <citation type="submission" date="2012-01" db="EMBL/GenBank/DDBJ databases">
        <title>The Genome Sequence of Oreochromis niloticus (Nile Tilapia).</title>
        <authorList>
            <consortium name="Broad Institute Genome Assembly Team"/>
            <consortium name="Broad Institute Sequencing Platform"/>
            <person name="Di Palma F."/>
            <person name="Johnson J."/>
            <person name="Lander E.S."/>
            <person name="Lindblad-Toh K."/>
        </authorList>
    </citation>
    <scope>NUCLEOTIDE SEQUENCE [LARGE SCALE GENOMIC DNA]</scope>
</reference>
<dbReference type="PROSITE" id="PS51309">
    <property type="entry name" value="PABC"/>
    <property type="match status" value="1"/>
</dbReference>
<evidence type="ECO:0000256" key="4">
    <source>
        <dbReference type="ARBA" id="ARBA00022737"/>
    </source>
</evidence>
<dbReference type="InterPro" id="IPR045305">
    <property type="entry name" value="RRM2_I_PABPs"/>
</dbReference>
<dbReference type="SMART" id="SM00361">
    <property type="entry name" value="RRM_1"/>
    <property type="match status" value="2"/>
</dbReference>
<evidence type="ECO:0000256" key="3">
    <source>
        <dbReference type="ARBA" id="ARBA00022490"/>
    </source>
</evidence>
<dbReference type="InterPro" id="IPR002004">
    <property type="entry name" value="PABP_HYD_C"/>
</dbReference>
<dbReference type="InterPro" id="IPR036053">
    <property type="entry name" value="PABP-dom"/>
</dbReference>
<dbReference type="InterPro" id="IPR006515">
    <property type="entry name" value="PABP_1234"/>
</dbReference>
<dbReference type="PANTHER" id="PTHR24012">
    <property type="entry name" value="RNA BINDING PROTEIN"/>
    <property type="match status" value="1"/>
</dbReference>
<dbReference type="InterPro" id="IPR000504">
    <property type="entry name" value="RRM_dom"/>
</dbReference>
<dbReference type="SMART" id="SM00360">
    <property type="entry name" value="RRM"/>
    <property type="match status" value="4"/>
</dbReference>
<dbReference type="SUPFAM" id="SSF63570">
    <property type="entry name" value="PABC (PABP) domain"/>
    <property type="match status" value="1"/>
</dbReference>
<feature type="domain" description="RRM" evidence="8">
    <location>
        <begin position="191"/>
        <end position="250"/>
    </location>
</feature>
<dbReference type="FunFam" id="3.30.70.330:FF:000042">
    <property type="entry name" value="Polyadenylate-binding protein"/>
    <property type="match status" value="1"/>
</dbReference>
<dbReference type="GO" id="GO:0003723">
    <property type="term" value="F:RNA binding"/>
    <property type="evidence" value="ECO:0007669"/>
    <property type="project" value="UniProtKB-UniRule"/>
</dbReference>
<comment type="subcellular location">
    <subcellularLocation>
        <location evidence="1 7">Cytoplasm</location>
    </subcellularLocation>
</comment>
<dbReference type="FunFam" id="3.30.70.330:FF:000021">
    <property type="entry name" value="Polyadenylate-binding protein"/>
    <property type="match status" value="1"/>
</dbReference>
<dbReference type="Pfam" id="PF00076">
    <property type="entry name" value="RRM_1"/>
    <property type="match status" value="3"/>
</dbReference>
<dbReference type="FunFam" id="1.10.1900.10:FF:000001">
    <property type="entry name" value="Polyadenylate-binding protein"/>
    <property type="match status" value="1"/>
</dbReference>
<keyword evidence="4" id="KW-0677">Repeat</keyword>
<protein>
    <recommendedName>
        <fullName evidence="7">Polyadenylate-binding protein</fullName>
        <shortName evidence="7">PABP</shortName>
    </recommendedName>
</protein>
<evidence type="ECO:0000259" key="9">
    <source>
        <dbReference type="PROSITE" id="PS51309"/>
    </source>
</evidence>